<name>A0A5B2TRD8_9FLAO</name>
<keyword evidence="10" id="KW-1185">Reference proteome</keyword>
<evidence type="ECO:0000256" key="1">
    <source>
        <dbReference type="ARBA" id="ARBA00004141"/>
    </source>
</evidence>
<proteinExistence type="predicted"/>
<comment type="caution">
    <text evidence="7">The sequence shown here is derived from an EMBL/GenBank/DDBJ whole genome shotgun (WGS) entry which is preliminary data.</text>
</comment>
<dbReference type="PANTHER" id="PTHR36974">
    <property type="entry name" value="MEMBRANE PROTEIN-RELATED"/>
    <property type="match status" value="1"/>
</dbReference>
<protein>
    <submittedName>
        <fullName evidence="8">MauE/DoxX family redox-associated membrane protein</fullName>
    </submittedName>
</protein>
<evidence type="ECO:0000256" key="4">
    <source>
        <dbReference type="ARBA" id="ARBA00023136"/>
    </source>
</evidence>
<evidence type="ECO:0000256" key="3">
    <source>
        <dbReference type="ARBA" id="ARBA00022989"/>
    </source>
</evidence>
<evidence type="ECO:0000313" key="7">
    <source>
        <dbReference type="EMBL" id="KAA2216418.1"/>
    </source>
</evidence>
<feature type="transmembrane region" description="Helical" evidence="5">
    <location>
        <begin position="67"/>
        <end position="87"/>
    </location>
</feature>
<reference evidence="8 10" key="2">
    <citation type="submission" date="2024-01" db="EMBL/GenBank/DDBJ databases">
        <title>Maribacter spp. originated from different algae showed divergent polysaccharides utilization ability.</title>
        <authorList>
            <person name="Wang H."/>
            <person name="Wu Y."/>
        </authorList>
    </citation>
    <scope>NUCLEOTIDE SEQUENCE [LARGE SCALE GENOMIC DNA]</scope>
    <source>
        <strain evidence="8 10">KPT27_14</strain>
    </source>
</reference>
<reference evidence="7 9" key="1">
    <citation type="submission" date="2019-09" db="EMBL/GenBank/DDBJ databases">
        <authorList>
            <person name="Khan S.A."/>
            <person name="Jeon C.O."/>
            <person name="Chun B.H."/>
            <person name="Jeong S.E."/>
        </authorList>
    </citation>
    <scope>NUCLEOTIDE SEQUENCE [LARGE SCALE GENOMIC DNA]</scope>
    <source>
        <strain evidence="7 9">KCTC 42508</strain>
    </source>
</reference>
<gene>
    <name evidence="7" type="ORF">F0361_10430</name>
    <name evidence="8" type="ORF">V1H85_15605</name>
</gene>
<keyword evidence="2 5" id="KW-0812">Transmembrane</keyword>
<dbReference type="Proteomes" id="UP001343698">
    <property type="component" value="Unassembled WGS sequence"/>
</dbReference>
<dbReference type="GO" id="GO:0016020">
    <property type="term" value="C:membrane"/>
    <property type="evidence" value="ECO:0007669"/>
    <property type="project" value="UniProtKB-SubCell"/>
</dbReference>
<evidence type="ECO:0000313" key="8">
    <source>
        <dbReference type="EMBL" id="MEE1973887.1"/>
    </source>
</evidence>
<dbReference type="RefSeq" id="WP_154918572.1">
    <property type="nucleotide sequence ID" value="NZ_JAZDDF010000009.1"/>
</dbReference>
<keyword evidence="4 5" id="KW-0472">Membrane</keyword>
<sequence length="121" mass="14171">MELHFPWHLYLMAALYMFAGLMHFIRPKIYLRVMPNYLPSPKFLVLLSGVFEILLGIGLCFQETKDLAIYGIMAMLSVFLLVHFYMLKGEKESAGFPKWLLLLRIPLQFLLMCWAYAYLSV</sequence>
<dbReference type="Proteomes" id="UP000323188">
    <property type="component" value="Unassembled WGS sequence"/>
</dbReference>
<dbReference type="EMBL" id="JAZDDF010000009">
    <property type="protein sequence ID" value="MEE1973887.1"/>
    <property type="molecule type" value="Genomic_DNA"/>
</dbReference>
<dbReference type="Pfam" id="PF07291">
    <property type="entry name" value="MauE"/>
    <property type="match status" value="1"/>
</dbReference>
<evidence type="ECO:0000259" key="6">
    <source>
        <dbReference type="Pfam" id="PF07291"/>
    </source>
</evidence>
<evidence type="ECO:0000313" key="9">
    <source>
        <dbReference type="Proteomes" id="UP000323188"/>
    </source>
</evidence>
<feature type="transmembrane region" description="Helical" evidence="5">
    <location>
        <begin position="6"/>
        <end position="22"/>
    </location>
</feature>
<feature type="transmembrane region" description="Helical" evidence="5">
    <location>
        <begin position="99"/>
        <end position="119"/>
    </location>
</feature>
<feature type="transmembrane region" description="Helical" evidence="5">
    <location>
        <begin position="43"/>
        <end position="61"/>
    </location>
</feature>
<comment type="subcellular location">
    <subcellularLocation>
        <location evidence="1">Membrane</location>
        <topology evidence="1">Multi-pass membrane protein</topology>
    </subcellularLocation>
</comment>
<evidence type="ECO:0000256" key="2">
    <source>
        <dbReference type="ARBA" id="ARBA00022692"/>
    </source>
</evidence>
<feature type="domain" description="Methylamine utilisation protein MauE" evidence="6">
    <location>
        <begin position="10"/>
        <end position="91"/>
    </location>
</feature>
<dbReference type="GO" id="GO:0030416">
    <property type="term" value="P:methylamine metabolic process"/>
    <property type="evidence" value="ECO:0007669"/>
    <property type="project" value="InterPro"/>
</dbReference>
<evidence type="ECO:0000256" key="5">
    <source>
        <dbReference type="SAM" id="Phobius"/>
    </source>
</evidence>
<keyword evidence="3 5" id="KW-1133">Transmembrane helix</keyword>
<accession>A0A5B2TRD8</accession>
<dbReference type="PANTHER" id="PTHR36974:SF1">
    <property type="entry name" value="DOXX FAMILY MEMBRANE PROTEIN"/>
    <property type="match status" value="1"/>
</dbReference>
<organism evidence="7 9">
    <name type="scientific">Maribacter flavus</name>
    <dbReference type="NCBI Taxonomy" id="1658664"/>
    <lineage>
        <taxon>Bacteria</taxon>
        <taxon>Pseudomonadati</taxon>
        <taxon>Bacteroidota</taxon>
        <taxon>Flavobacteriia</taxon>
        <taxon>Flavobacteriales</taxon>
        <taxon>Flavobacteriaceae</taxon>
        <taxon>Maribacter</taxon>
    </lineage>
</organism>
<evidence type="ECO:0000313" key="10">
    <source>
        <dbReference type="Proteomes" id="UP001343698"/>
    </source>
</evidence>
<dbReference type="InterPro" id="IPR009908">
    <property type="entry name" value="Methylamine_util_MauE"/>
</dbReference>
<dbReference type="AlphaFoldDB" id="A0A5B2TRD8"/>
<dbReference type="EMBL" id="VUOE01000002">
    <property type="protein sequence ID" value="KAA2216418.1"/>
    <property type="molecule type" value="Genomic_DNA"/>
</dbReference>